<reference evidence="1" key="1">
    <citation type="submission" date="2019-12" db="EMBL/GenBank/DDBJ databases">
        <title>Genome sequencing and annotation of Brassica cretica.</title>
        <authorList>
            <person name="Studholme D.J."/>
            <person name="Sarris P.F."/>
        </authorList>
    </citation>
    <scope>NUCLEOTIDE SEQUENCE</scope>
    <source>
        <strain evidence="1">PFS-001/15</strain>
        <tissue evidence="1">Leaf</tissue>
    </source>
</reference>
<dbReference type="EMBL" id="QGKW02000276">
    <property type="protein sequence ID" value="KAF2608241.1"/>
    <property type="molecule type" value="Genomic_DNA"/>
</dbReference>
<evidence type="ECO:0000313" key="1">
    <source>
        <dbReference type="EMBL" id="KAF2608241.1"/>
    </source>
</evidence>
<dbReference type="AlphaFoldDB" id="A0A8S9LQT4"/>
<proteinExistence type="predicted"/>
<name>A0A8S9LQT4_BRACR</name>
<organism evidence="1 2">
    <name type="scientific">Brassica cretica</name>
    <name type="common">Mustard</name>
    <dbReference type="NCBI Taxonomy" id="69181"/>
    <lineage>
        <taxon>Eukaryota</taxon>
        <taxon>Viridiplantae</taxon>
        <taxon>Streptophyta</taxon>
        <taxon>Embryophyta</taxon>
        <taxon>Tracheophyta</taxon>
        <taxon>Spermatophyta</taxon>
        <taxon>Magnoliopsida</taxon>
        <taxon>eudicotyledons</taxon>
        <taxon>Gunneridae</taxon>
        <taxon>Pentapetalae</taxon>
        <taxon>rosids</taxon>
        <taxon>malvids</taxon>
        <taxon>Brassicales</taxon>
        <taxon>Brassicaceae</taxon>
        <taxon>Brassiceae</taxon>
        <taxon>Brassica</taxon>
    </lineage>
</organism>
<sequence length="121" mass="13406">MDNPVAKIMQALDTRNASRLTTPPHMRKLRVVPRKEPCPSAGNTAALPPAKEPGKMLILYQGVLVFISSTHLEQMGEKGAGEQMFPLLFIQKKKSNLWVPGSNFQVPNPSFKVLDPSFRPP</sequence>
<dbReference type="Proteomes" id="UP000712281">
    <property type="component" value="Unassembled WGS sequence"/>
</dbReference>
<comment type="caution">
    <text evidence="1">The sequence shown here is derived from an EMBL/GenBank/DDBJ whole genome shotgun (WGS) entry which is preliminary data.</text>
</comment>
<protein>
    <submittedName>
        <fullName evidence="1">Uncharacterized protein</fullName>
    </submittedName>
</protein>
<gene>
    <name evidence="1" type="ORF">F2Q68_00043864</name>
</gene>
<evidence type="ECO:0000313" key="2">
    <source>
        <dbReference type="Proteomes" id="UP000712281"/>
    </source>
</evidence>
<accession>A0A8S9LQT4</accession>